<keyword evidence="2" id="KW-0472">Membrane</keyword>
<feature type="compositionally biased region" description="Polar residues" evidence="1">
    <location>
        <begin position="1"/>
        <end position="10"/>
    </location>
</feature>
<keyword evidence="2" id="KW-0812">Transmembrane</keyword>
<evidence type="ECO:0000256" key="1">
    <source>
        <dbReference type="SAM" id="MobiDB-lite"/>
    </source>
</evidence>
<proteinExistence type="predicted"/>
<reference evidence="3 4" key="1">
    <citation type="submission" date="2017-01" db="EMBL/GenBank/DDBJ databases">
        <authorList>
            <person name="Mah S.A."/>
            <person name="Swanson W.J."/>
            <person name="Moy G.W."/>
            <person name="Vacquier V.D."/>
        </authorList>
    </citation>
    <scope>NUCLEOTIDE SEQUENCE [LARGE SCALE GENOMIC DNA]</scope>
    <source>
        <strain evidence="3 4">DSM 45758</strain>
    </source>
</reference>
<dbReference type="EMBL" id="FTNF01000010">
    <property type="protein sequence ID" value="SIR48110.1"/>
    <property type="molecule type" value="Genomic_DNA"/>
</dbReference>
<dbReference type="AlphaFoldDB" id="A0A1N7B9T3"/>
<keyword evidence="2" id="KW-1133">Transmembrane helix</keyword>
<feature type="transmembrane region" description="Helical" evidence="2">
    <location>
        <begin position="65"/>
        <end position="84"/>
    </location>
</feature>
<sequence length="132" mass="14566">MSTQAASTRPMNRPAADVQNRQAMQDRQAMQETPTRPMPVISDGHREQMPQTGTETKQAFLTTEFWIYAVVMAGVVIAAFWGGSDTNGLNLNNPVQSWWIIAALTAGYLVSRGLSKAGSPKRSLSERRTGRR</sequence>
<feature type="compositionally biased region" description="Polar residues" evidence="1">
    <location>
        <begin position="19"/>
        <end position="34"/>
    </location>
</feature>
<dbReference type="OrthoDB" id="3698132at2"/>
<evidence type="ECO:0000313" key="3">
    <source>
        <dbReference type="EMBL" id="SIR48110.1"/>
    </source>
</evidence>
<accession>A0A1N7B9T3</accession>
<organism evidence="3 4">
    <name type="scientific">Micromonospora avicenniae</name>
    <dbReference type="NCBI Taxonomy" id="1198245"/>
    <lineage>
        <taxon>Bacteria</taxon>
        <taxon>Bacillati</taxon>
        <taxon>Actinomycetota</taxon>
        <taxon>Actinomycetes</taxon>
        <taxon>Micromonosporales</taxon>
        <taxon>Micromonosporaceae</taxon>
        <taxon>Micromonospora</taxon>
    </lineage>
</organism>
<name>A0A1N7B9T3_9ACTN</name>
<dbReference type="Proteomes" id="UP000186004">
    <property type="component" value="Unassembled WGS sequence"/>
</dbReference>
<keyword evidence="4" id="KW-1185">Reference proteome</keyword>
<gene>
    <name evidence="3" type="ORF">SAMN05444858_110208</name>
</gene>
<protein>
    <submittedName>
        <fullName evidence="3">Uncharacterized protein</fullName>
    </submittedName>
</protein>
<dbReference type="RefSeq" id="WP_076471463.1">
    <property type="nucleotide sequence ID" value="NZ_FTNF01000010.1"/>
</dbReference>
<feature type="transmembrane region" description="Helical" evidence="2">
    <location>
        <begin position="96"/>
        <end position="114"/>
    </location>
</feature>
<evidence type="ECO:0000256" key="2">
    <source>
        <dbReference type="SAM" id="Phobius"/>
    </source>
</evidence>
<evidence type="ECO:0000313" key="4">
    <source>
        <dbReference type="Proteomes" id="UP000186004"/>
    </source>
</evidence>
<feature type="region of interest" description="Disordered" evidence="1">
    <location>
        <begin position="1"/>
        <end position="53"/>
    </location>
</feature>